<dbReference type="HOGENOM" id="CLU_068291_0_0_1"/>
<dbReference type="RefSeq" id="XP_008081579.1">
    <property type="nucleotide sequence ID" value="XM_008083388.1"/>
</dbReference>
<dbReference type="STRING" id="1116229.S3D2F0"/>
<dbReference type="eggNOG" id="ENOG502RZJF">
    <property type="taxonomic scope" value="Eukaryota"/>
</dbReference>
<evidence type="ECO:0000256" key="1">
    <source>
        <dbReference type="SAM" id="MobiDB-lite"/>
    </source>
</evidence>
<dbReference type="InterPro" id="IPR043504">
    <property type="entry name" value="Peptidase_S1_PA_chymotrypsin"/>
</dbReference>
<keyword evidence="3" id="KW-1185">Reference proteome</keyword>
<gene>
    <name evidence="2" type="ORF">GLAREA_12607</name>
</gene>
<dbReference type="GO" id="GO:0008233">
    <property type="term" value="F:peptidase activity"/>
    <property type="evidence" value="ECO:0007669"/>
    <property type="project" value="UniProtKB-KW"/>
</dbReference>
<proteinExistence type="predicted"/>
<dbReference type="Proteomes" id="UP000016922">
    <property type="component" value="Unassembled WGS sequence"/>
</dbReference>
<reference evidence="2 3" key="1">
    <citation type="journal article" date="2013" name="BMC Genomics">
        <title>Genomics-driven discovery of the pneumocandin biosynthetic gene cluster in the fungus Glarea lozoyensis.</title>
        <authorList>
            <person name="Chen L."/>
            <person name="Yue Q."/>
            <person name="Zhang X."/>
            <person name="Xiang M."/>
            <person name="Wang C."/>
            <person name="Li S."/>
            <person name="Che Y."/>
            <person name="Ortiz-Lopez F.J."/>
            <person name="Bills G.F."/>
            <person name="Liu X."/>
            <person name="An Z."/>
        </authorList>
    </citation>
    <scope>NUCLEOTIDE SEQUENCE [LARGE SCALE GENOMIC DNA]</scope>
    <source>
        <strain evidence="3">ATCC 20868 / MF5171</strain>
    </source>
</reference>
<dbReference type="Gene3D" id="2.40.10.10">
    <property type="entry name" value="Trypsin-like serine proteases"/>
    <property type="match status" value="2"/>
</dbReference>
<keyword evidence="2" id="KW-0378">Hydrolase</keyword>
<feature type="region of interest" description="Disordered" evidence="1">
    <location>
        <begin position="1"/>
        <end position="33"/>
    </location>
</feature>
<evidence type="ECO:0000313" key="2">
    <source>
        <dbReference type="EMBL" id="EPE31304.1"/>
    </source>
</evidence>
<protein>
    <submittedName>
        <fullName evidence="2">Trypsin-like serine protease</fullName>
    </submittedName>
</protein>
<dbReference type="GO" id="GO:0006508">
    <property type="term" value="P:proteolysis"/>
    <property type="evidence" value="ECO:0007669"/>
    <property type="project" value="UniProtKB-KW"/>
</dbReference>
<organism evidence="2 3">
    <name type="scientific">Glarea lozoyensis (strain ATCC 20868 / MF5171)</name>
    <dbReference type="NCBI Taxonomy" id="1116229"/>
    <lineage>
        <taxon>Eukaryota</taxon>
        <taxon>Fungi</taxon>
        <taxon>Dikarya</taxon>
        <taxon>Ascomycota</taxon>
        <taxon>Pezizomycotina</taxon>
        <taxon>Leotiomycetes</taxon>
        <taxon>Helotiales</taxon>
        <taxon>Helotiaceae</taxon>
        <taxon>Glarea</taxon>
    </lineage>
</organism>
<dbReference type="KEGG" id="glz:GLAREA_12607"/>
<dbReference type="PANTHER" id="PTHR43019">
    <property type="entry name" value="SERINE ENDOPROTEASE DEGS"/>
    <property type="match status" value="1"/>
</dbReference>
<dbReference type="Pfam" id="PF13365">
    <property type="entry name" value="Trypsin_2"/>
    <property type="match status" value="1"/>
</dbReference>
<keyword evidence="2" id="KW-0645">Protease</keyword>
<dbReference type="PANTHER" id="PTHR43019:SF23">
    <property type="entry name" value="PROTEASE DO-LIKE 5, CHLOROPLASTIC"/>
    <property type="match status" value="1"/>
</dbReference>
<dbReference type="EMBL" id="KE145362">
    <property type="protein sequence ID" value="EPE31304.1"/>
    <property type="molecule type" value="Genomic_DNA"/>
</dbReference>
<dbReference type="OrthoDB" id="4217619at2759"/>
<dbReference type="OMA" id="DAWTYWG"/>
<accession>S3D2F0</accession>
<sequence>MSSSKRTLRSSKPPDPAPKTQPPVQTTSPAPITFTVPLSLPTTPIKIHPPNTLLPSLNTKSLKLLRLKQKTLRATSSSILKTLPESSPTILTALNSTLIFAQHEAGTAVLIHKDGWVLTCSHCFGDTLEEYEEDSKVRWLLFHDGKAVLAECKVWDGVRDLALLKIVAVECETPPLGKVPQFSCLEVRENKIKVEEAVYCIGQPGAEDLESSTARKTKYNLFEVSSGSYRGLAKGSNPQDNSEIGSLMHDAWTYWGHSGAPIVDLDGKLVGLHSSWDDETGMRRGIPGVAVVQLLKENRGLMGLEEEGVGSRDDPVVV</sequence>
<name>S3D2F0_GLAL2</name>
<dbReference type="AlphaFoldDB" id="S3D2F0"/>
<dbReference type="InterPro" id="IPR009003">
    <property type="entry name" value="Peptidase_S1_PA"/>
</dbReference>
<dbReference type="GeneID" id="19471647"/>
<evidence type="ECO:0000313" key="3">
    <source>
        <dbReference type="Proteomes" id="UP000016922"/>
    </source>
</evidence>
<dbReference type="SUPFAM" id="SSF50494">
    <property type="entry name" value="Trypsin-like serine proteases"/>
    <property type="match status" value="1"/>
</dbReference>